<evidence type="ECO:0000313" key="4">
    <source>
        <dbReference type="EMBL" id="CAH1246028.1"/>
    </source>
</evidence>
<dbReference type="EMBL" id="OV696700">
    <property type="protein sequence ID" value="CAH1246028.1"/>
    <property type="molecule type" value="Genomic_DNA"/>
</dbReference>
<reference evidence="4" key="1">
    <citation type="submission" date="2022-01" db="EMBL/GenBank/DDBJ databases">
        <authorList>
            <person name="Braso-Vives M."/>
        </authorList>
    </citation>
    <scope>NUCLEOTIDE SEQUENCE</scope>
</reference>
<dbReference type="GO" id="GO:0020037">
    <property type="term" value="F:heme binding"/>
    <property type="evidence" value="ECO:0007669"/>
    <property type="project" value="InterPro"/>
</dbReference>
<evidence type="ECO:0000256" key="2">
    <source>
        <dbReference type="ARBA" id="ARBA00022723"/>
    </source>
</evidence>
<protein>
    <submittedName>
        <fullName evidence="4">CYP2C8 protein</fullName>
    </submittedName>
</protein>
<dbReference type="GO" id="GO:0008395">
    <property type="term" value="F:steroid hydroxylase activity"/>
    <property type="evidence" value="ECO:0007669"/>
    <property type="project" value="TreeGrafter"/>
</dbReference>
<evidence type="ECO:0000256" key="3">
    <source>
        <dbReference type="ARBA" id="ARBA00023004"/>
    </source>
</evidence>
<dbReference type="GO" id="GO:0016712">
    <property type="term" value="F:oxidoreductase activity, acting on paired donors, with incorporation or reduction of molecular oxygen, reduced flavin or flavoprotein as one donor, and incorporation of one atom of oxygen"/>
    <property type="evidence" value="ECO:0007669"/>
    <property type="project" value="TreeGrafter"/>
</dbReference>
<sequence length="187" mass="21197">MLQAFIRDEMDDHRATLGPANPRDFTDCLLRLTKPNPTGGYTEEHLVQDELDRVVGRDGGLSFIRHRLQLPYIEATVLDPPGVATARWTDEFVLRRKLSYNILKSSGMRLSPGHAEDVVLEESNCLCQKAFIRDEMEDHRATLGPANPRDFTDCLLRLTKPNPTGGYTEEHLVFFVAILFTAGTERR</sequence>
<dbReference type="GO" id="GO:0005737">
    <property type="term" value="C:cytoplasm"/>
    <property type="evidence" value="ECO:0007669"/>
    <property type="project" value="TreeGrafter"/>
</dbReference>
<dbReference type="GO" id="GO:0005506">
    <property type="term" value="F:iron ion binding"/>
    <property type="evidence" value="ECO:0007669"/>
    <property type="project" value="InterPro"/>
</dbReference>
<dbReference type="SUPFAM" id="SSF48264">
    <property type="entry name" value="Cytochrome P450"/>
    <property type="match status" value="2"/>
</dbReference>
<dbReference type="GO" id="GO:0006082">
    <property type="term" value="P:organic acid metabolic process"/>
    <property type="evidence" value="ECO:0007669"/>
    <property type="project" value="TreeGrafter"/>
</dbReference>
<dbReference type="Pfam" id="PF00067">
    <property type="entry name" value="p450"/>
    <property type="match status" value="1"/>
</dbReference>
<keyword evidence="5" id="KW-1185">Reference proteome</keyword>
<dbReference type="InterPro" id="IPR001128">
    <property type="entry name" value="Cyt_P450"/>
</dbReference>
<dbReference type="Gene3D" id="1.10.630.10">
    <property type="entry name" value="Cytochrome P450"/>
    <property type="match status" value="1"/>
</dbReference>
<keyword evidence="2" id="KW-0479">Metal-binding</keyword>
<evidence type="ECO:0000256" key="1">
    <source>
        <dbReference type="ARBA" id="ARBA00010617"/>
    </source>
</evidence>
<comment type="similarity">
    <text evidence="1">Belongs to the cytochrome P450 family.</text>
</comment>
<accession>A0A8J9Z1V4</accession>
<keyword evidence="3" id="KW-0408">Iron</keyword>
<dbReference type="PANTHER" id="PTHR24300">
    <property type="entry name" value="CYTOCHROME P450 508A4-RELATED"/>
    <property type="match status" value="1"/>
</dbReference>
<name>A0A8J9Z1V4_BRALA</name>
<organism evidence="4 5">
    <name type="scientific">Branchiostoma lanceolatum</name>
    <name type="common">Common lancelet</name>
    <name type="synonym">Amphioxus lanceolatum</name>
    <dbReference type="NCBI Taxonomy" id="7740"/>
    <lineage>
        <taxon>Eukaryota</taxon>
        <taxon>Metazoa</taxon>
        <taxon>Chordata</taxon>
        <taxon>Cephalochordata</taxon>
        <taxon>Leptocardii</taxon>
        <taxon>Amphioxiformes</taxon>
        <taxon>Branchiostomatidae</taxon>
        <taxon>Branchiostoma</taxon>
    </lineage>
</organism>
<dbReference type="InterPro" id="IPR050182">
    <property type="entry name" value="Cytochrome_P450_fam2"/>
</dbReference>
<dbReference type="AlphaFoldDB" id="A0A8J9Z1V4"/>
<dbReference type="Proteomes" id="UP000838412">
    <property type="component" value="Chromosome 15"/>
</dbReference>
<evidence type="ECO:0000313" key="5">
    <source>
        <dbReference type="Proteomes" id="UP000838412"/>
    </source>
</evidence>
<dbReference type="InterPro" id="IPR036396">
    <property type="entry name" value="Cyt_P450_sf"/>
</dbReference>
<dbReference type="GO" id="GO:0006805">
    <property type="term" value="P:xenobiotic metabolic process"/>
    <property type="evidence" value="ECO:0007669"/>
    <property type="project" value="TreeGrafter"/>
</dbReference>
<gene>
    <name evidence="4" type="primary">CYP2C8</name>
    <name evidence="4" type="ORF">BLAG_LOCUS8184</name>
</gene>
<proteinExistence type="inferred from homology"/>
<dbReference type="PANTHER" id="PTHR24300:SF404">
    <property type="entry name" value="CYTOCHROME P450 2D6-LIKE"/>
    <property type="match status" value="1"/>
</dbReference>